<evidence type="ECO:0000259" key="1">
    <source>
        <dbReference type="PROSITE" id="PS50076"/>
    </source>
</evidence>
<dbReference type="PROSITE" id="PS50076">
    <property type="entry name" value="DNAJ_2"/>
    <property type="match status" value="1"/>
</dbReference>
<protein>
    <submittedName>
        <fullName evidence="2">Adenylosuccinate lyase</fullName>
        <ecNumber evidence="2">4.3.2.2</ecNumber>
    </submittedName>
</protein>
<dbReference type="InterPro" id="IPR001623">
    <property type="entry name" value="DnaJ_domain"/>
</dbReference>
<comment type="caution">
    <text evidence="2">The sequence shown here is derived from an EMBL/GenBank/DDBJ whole genome shotgun (WGS) entry which is preliminary data.</text>
</comment>
<dbReference type="Gene3D" id="1.10.287.110">
    <property type="entry name" value="DnaJ domain"/>
    <property type="match status" value="1"/>
</dbReference>
<dbReference type="STRING" id="1073353.H740_00285"/>
<dbReference type="SMART" id="SM00271">
    <property type="entry name" value="DnaJ"/>
    <property type="match status" value="1"/>
</dbReference>
<dbReference type="PANTHER" id="PTHR44743">
    <property type="entry name" value="PUTATIVE, EXPRESSED-RELATED"/>
    <property type="match status" value="1"/>
</dbReference>
<dbReference type="NCBIfam" id="NF006502">
    <property type="entry name" value="PRK08937.3-2"/>
    <property type="match status" value="1"/>
</dbReference>
<dbReference type="AlphaFoldDB" id="M3JE91"/>
<name>M3JE91_9BACT</name>
<dbReference type="Pfam" id="PF00226">
    <property type="entry name" value="DnaJ"/>
    <property type="match status" value="1"/>
</dbReference>
<dbReference type="EMBL" id="AOTD01000005">
    <property type="protein sequence ID" value="EMG31623.1"/>
    <property type="molecule type" value="Genomic_DNA"/>
</dbReference>
<dbReference type="PANTHER" id="PTHR44743:SF10">
    <property type="entry name" value="J DOMAIN-CONTAINING PROTEIN"/>
    <property type="match status" value="1"/>
</dbReference>
<accession>M3JE91</accession>
<feature type="domain" description="J" evidence="1">
    <location>
        <begin position="202"/>
        <end position="264"/>
    </location>
</feature>
<dbReference type="Proteomes" id="UP000011782">
    <property type="component" value="Unassembled WGS sequence"/>
</dbReference>
<reference evidence="2 3" key="1">
    <citation type="submission" date="2013-02" db="EMBL/GenBank/DDBJ databases">
        <title>Co-occurrence of anaerobic bacteria in colorectal carcinomas.</title>
        <authorList>
            <person name="Holt R.A."/>
            <person name="Warren R.L."/>
            <person name="Allen-Vercoe E."/>
            <person name="Pleasance S."/>
            <person name="Freeman D.J."/>
            <person name="Watson P."/>
            <person name="Moore R."/>
            <person name="Cochrane K."/>
        </authorList>
    </citation>
    <scope>NUCLEOTIDE SEQUENCE [LARGE SCALE GENOMIC DNA]</scope>
    <source>
        <strain evidence="2 3">CC57C</strain>
    </source>
</reference>
<dbReference type="GO" id="GO:0016829">
    <property type="term" value="F:lyase activity"/>
    <property type="evidence" value="ECO:0007669"/>
    <property type="project" value="UniProtKB-KW"/>
</dbReference>
<dbReference type="PATRIC" id="fig|1073353.3.peg.65"/>
<gene>
    <name evidence="2" type="ORF">H740_00285</name>
</gene>
<proteinExistence type="predicted"/>
<keyword evidence="2" id="KW-0456">Lyase</keyword>
<dbReference type="SUPFAM" id="SSF46565">
    <property type="entry name" value="Chaperone J-domain"/>
    <property type="match status" value="1"/>
</dbReference>
<evidence type="ECO:0000313" key="2">
    <source>
        <dbReference type="EMBL" id="EMG31623.1"/>
    </source>
</evidence>
<dbReference type="InterPro" id="IPR036869">
    <property type="entry name" value="J_dom_sf"/>
</dbReference>
<dbReference type="RefSeq" id="WP_002950257.1">
    <property type="nucleotide sequence ID" value="NZ_AOTD01000005.1"/>
</dbReference>
<dbReference type="CDD" id="cd06257">
    <property type="entry name" value="DnaJ"/>
    <property type="match status" value="1"/>
</dbReference>
<dbReference type="EC" id="4.3.2.2" evidence="2"/>
<sequence length="272" mass="31693">MIKVSQNLESLSIETSDADLFFELQALIKRNFAKTLGQKGKVMSFYDENEKVQRKYFVKFLKKLCQRYELKNVNLNFAEYKTIKLHYIQPNSLKAMVFVDVAFVRGGAIFSFDRSNESFISHIIRGFESKQILSAEGQIVINIANLDECARLEELFNKSEYMKFSIIFNYSEEEFEKFKKQIKICAKKNEAKFAALASLFEDHFAVLGCDKNDSFEEVRNRYLELVKAYHPDFHAALSPELLDECKTQFQRIQNAYESLKPYFKELESGAAE</sequence>
<dbReference type="PRINTS" id="PR00625">
    <property type="entry name" value="JDOMAIN"/>
</dbReference>
<dbReference type="OrthoDB" id="5333016at2"/>
<organism evidence="2 3">
    <name type="scientific">Campylobacter showae CC57C</name>
    <dbReference type="NCBI Taxonomy" id="1073353"/>
    <lineage>
        <taxon>Bacteria</taxon>
        <taxon>Pseudomonadati</taxon>
        <taxon>Campylobacterota</taxon>
        <taxon>Epsilonproteobacteria</taxon>
        <taxon>Campylobacterales</taxon>
        <taxon>Campylobacteraceae</taxon>
        <taxon>Campylobacter</taxon>
    </lineage>
</organism>
<evidence type="ECO:0000313" key="3">
    <source>
        <dbReference type="Proteomes" id="UP000011782"/>
    </source>
</evidence>